<reference evidence="2 3" key="1">
    <citation type="submission" date="2015-12" db="EMBL/GenBank/DDBJ databases">
        <title>The genome of Folsomia candida.</title>
        <authorList>
            <person name="Faddeeva A."/>
            <person name="Derks M.F."/>
            <person name="Anvar Y."/>
            <person name="Smit S."/>
            <person name="Van Straalen N."/>
            <person name="Roelofs D."/>
        </authorList>
    </citation>
    <scope>NUCLEOTIDE SEQUENCE [LARGE SCALE GENOMIC DNA]</scope>
    <source>
        <strain evidence="2 3">VU population</strain>
        <tissue evidence="2">Whole body</tissue>
    </source>
</reference>
<dbReference type="EMBL" id="LNIX01000003">
    <property type="protein sequence ID" value="OXA57925.1"/>
    <property type="molecule type" value="Genomic_DNA"/>
</dbReference>
<dbReference type="AlphaFoldDB" id="A0A226EJQ5"/>
<comment type="caution">
    <text evidence="2">The sequence shown here is derived from an EMBL/GenBank/DDBJ whole genome shotgun (WGS) entry which is preliminary data.</text>
</comment>
<feature type="compositionally biased region" description="Polar residues" evidence="1">
    <location>
        <begin position="1"/>
        <end position="11"/>
    </location>
</feature>
<keyword evidence="3" id="KW-1185">Reference proteome</keyword>
<name>A0A226EJQ5_FOLCA</name>
<gene>
    <name evidence="2" type="ORF">Fcan01_07619</name>
</gene>
<evidence type="ECO:0000313" key="2">
    <source>
        <dbReference type="EMBL" id="OXA57925.1"/>
    </source>
</evidence>
<proteinExistence type="predicted"/>
<evidence type="ECO:0000256" key="1">
    <source>
        <dbReference type="SAM" id="MobiDB-lite"/>
    </source>
</evidence>
<evidence type="ECO:0000313" key="3">
    <source>
        <dbReference type="Proteomes" id="UP000198287"/>
    </source>
</evidence>
<dbReference type="Proteomes" id="UP000198287">
    <property type="component" value="Unassembled WGS sequence"/>
</dbReference>
<accession>A0A226EJQ5</accession>
<feature type="region of interest" description="Disordered" evidence="1">
    <location>
        <begin position="1"/>
        <end position="28"/>
    </location>
</feature>
<protein>
    <submittedName>
        <fullName evidence="2">Uncharacterized protein</fullName>
    </submittedName>
</protein>
<organism evidence="2 3">
    <name type="scientific">Folsomia candida</name>
    <name type="common">Springtail</name>
    <dbReference type="NCBI Taxonomy" id="158441"/>
    <lineage>
        <taxon>Eukaryota</taxon>
        <taxon>Metazoa</taxon>
        <taxon>Ecdysozoa</taxon>
        <taxon>Arthropoda</taxon>
        <taxon>Hexapoda</taxon>
        <taxon>Collembola</taxon>
        <taxon>Entomobryomorpha</taxon>
        <taxon>Isotomoidea</taxon>
        <taxon>Isotomidae</taxon>
        <taxon>Proisotominae</taxon>
        <taxon>Folsomia</taxon>
    </lineage>
</organism>
<sequence>MELNSTENVQQGEKRRSEDEGGVSASKKLVQNVDDKTLLSRATTRICKLKMKGTGAVAGSASIDQIKAAFYHLARSNKVELDSDELIYSQPDVLSQSTPPVAPPPELLPLSSEERDSALVKIKAAGEAGITIGDTGMSFVWKEKCGVGFQQPKERASDQLCIMQSRTNSFDYNSICTHNDCFSTTGTRADEVMPKCLMHKGPNESYAVYEFKAHKGGVTGIGHMIMKFNYAKDKKQSHLQQAFSKRSSIKPKGVPGKPELFNTCDEAEKRLAVLQTVALLKCFSNPNKFKYTTPSVSLANGLEAEVKNEMEEQRFKLELTGISNSKTENAQIPFPFGRRATPDETLVDLLDDEHGALYIVCDNKMFYGGQTISGVDTHNVVRHGSDTVAQYEKEYGTGNVVKIPLCAIPIQKKKKKKEDKATTAKEPAAIVEKDDLKKMEAHLHVGLYIAYLFRLRNPFHPTFTKTHPYCLNKQVFSSYFDEHSWEKVVLFLRREFGCQFEFKQM</sequence>